<keyword evidence="1" id="KW-0614">Plasmid</keyword>
<reference evidence="1 2" key="2">
    <citation type="journal article" date="2011" name="Stand. Genomic Sci.">
        <title>Complete genome sequence of Oceanithermus profundus type strain (506).</title>
        <authorList>
            <person name="Pati A."/>
            <person name="Zhang X."/>
            <person name="Lapidus A."/>
            <person name="Nolan M."/>
            <person name="Lucas S."/>
            <person name="Del Rio T.G."/>
            <person name="Tice H."/>
            <person name="Cheng J.F."/>
            <person name="Tapia R."/>
            <person name="Han C."/>
            <person name="Goodwin L."/>
            <person name="Pitluck S."/>
            <person name="Liolios K."/>
            <person name="Pagani I."/>
            <person name="Ivanova N."/>
            <person name="Mavromatis K."/>
            <person name="Chen A."/>
            <person name="Palaniappan K."/>
            <person name="Hauser L."/>
            <person name="Jeffries C.D."/>
            <person name="Brambilla E.M."/>
            <person name="Rohl A."/>
            <person name="Mwirichia R."/>
            <person name="Rohde M."/>
            <person name="Tindall B.J."/>
            <person name="Sikorski J."/>
            <person name="Wirth R."/>
            <person name="Goker M."/>
            <person name="Woyke T."/>
            <person name="Detter J.C."/>
            <person name="Bristow J."/>
            <person name="Eisen J.A."/>
            <person name="Markowitz V."/>
            <person name="Hugenholtz P."/>
            <person name="Kyrpides N.C."/>
            <person name="Klenk H.P."/>
            <person name="Land M."/>
        </authorList>
    </citation>
    <scope>NUCLEOTIDE SEQUENCE [LARGE SCALE GENOMIC DNA]</scope>
    <source>
        <strain evidence="2">DSM 14977 / NBRC 100410 / VKM B-2274 / 506</strain>
        <plasmid evidence="2">Plasmid pOCEPR01</plasmid>
    </source>
</reference>
<gene>
    <name evidence="1" type="ordered locus">Ocepr_2250</name>
</gene>
<dbReference type="InterPro" id="IPR010148">
    <property type="entry name" value="CRISPR-assoc_prot_CT1975"/>
</dbReference>
<evidence type="ECO:0000313" key="1">
    <source>
        <dbReference type="EMBL" id="ADR37698.1"/>
    </source>
</evidence>
<dbReference type="NCBIfam" id="TIGR01869">
    <property type="entry name" value="casC_Cse4"/>
    <property type="match status" value="1"/>
</dbReference>
<dbReference type="eggNOG" id="COG1857">
    <property type="taxonomic scope" value="Bacteria"/>
</dbReference>
<dbReference type="EMBL" id="CP002362">
    <property type="protein sequence ID" value="ADR37698.1"/>
    <property type="molecule type" value="Genomic_DNA"/>
</dbReference>
<dbReference type="AlphaFoldDB" id="E4UAR3"/>
<organism evidence="1 2">
    <name type="scientific">Oceanithermus profundus (strain DSM 14977 / NBRC 100410 / VKM B-2274 / 506)</name>
    <dbReference type="NCBI Taxonomy" id="670487"/>
    <lineage>
        <taxon>Bacteria</taxon>
        <taxon>Thermotogati</taxon>
        <taxon>Deinococcota</taxon>
        <taxon>Deinococci</taxon>
        <taxon>Thermales</taxon>
        <taxon>Thermaceae</taxon>
        <taxon>Oceanithermus</taxon>
    </lineage>
</organism>
<dbReference type="Proteomes" id="UP000008722">
    <property type="component" value="Plasmid pOCEPR01"/>
</dbReference>
<dbReference type="RefSeq" id="WP_013449678.1">
    <property type="nucleotide sequence ID" value="NC_014753.1"/>
</dbReference>
<name>E4UAR3_OCEP5</name>
<keyword evidence="2" id="KW-1185">Reference proteome</keyword>
<dbReference type="Pfam" id="PF09344">
    <property type="entry name" value="Cas_CT1975"/>
    <property type="match status" value="1"/>
</dbReference>
<evidence type="ECO:0000313" key="2">
    <source>
        <dbReference type="Proteomes" id="UP000008722"/>
    </source>
</evidence>
<reference evidence="2" key="1">
    <citation type="submission" date="2010-11" db="EMBL/GenBank/DDBJ databases">
        <title>The complete sequence of plasmid of Oceanithermus profundus DSM 14977.</title>
        <authorList>
            <consortium name="US DOE Joint Genome Institute (JGI-PGF)"/>
            <person name="Lucas S."/>
            <person name="Copeland A."/>
            <person name="Lapidus A."/>
            <person name="Bruce D."/>
            <person name="Goodwin L."/>
            <person name="Pitluck S."/>
            <person name="Kyrpides N."/>
            <person name="Mavromatis K."/>
            <person name="Pagani I."/>
            <person name="Ivanova N."/>
            <person name="Zhang X."/>
            <person name="Brettin T."/>
            <person name="Detter J.C."/>
            <person name="Tapia R."/>
            <person name="Han C."/>
            <person name="Land M."/>
            <person name="Hauser L."/>
            <person name="Markowitz V."/>
            <person name="Cheng J.-F."/>
            <person name="Hugenholtz P."/>
            <person name="Woyke T."/>
            <person name="Wu D."/>
            <person name="Tindall B."/>
            <person name="Faehnrich R."/>
            <person name="Brambilla E."/>
            <person name="Klenk H.-P."/>
            <person name="Eisen J.A."/>
        </authorList>
    </citation>
    <scope>NUCLEOTIDE SEQUENCE [LARGE SCALE GENOMIC DNA]</scope>
    <source>
        <strain evidence="2">DSM 14977 / NBRC 100410 / VKM B-2274 / 506</strain>
        <plasmid evidence="2">Plasmid pOCEPR01</plasmid>
    </source>
</reference>
<dbReference type="OrthoDB" id="6063at2"/>
<protein>
    <submittedName>
        <fullName evidence="1">CRISPR-associated protein, Cse4 family</fullName>
    </submittedName>
</protein>
<proteinExistence type="predicted"/>
<dbReference type="HOGENOM" id="CLU_044824_1_0_0"/>
<dbReference type="KEGG" id="opr:Ocepr_2250"/>
<accession>E4UAR3</accession>
<sequence length="381" mass="41589">MNVLEIHLIQTVPAANLNRDDAGFPKQVTFGGVPRIRLSSQSQKYAMRRRFREQFDRSKLGVRTRQLARALTEHLPDVELGVLEEALELVGFKLKKGVLDTLIFLSWGQVEELAELLRANWGTIEQTIMANREAQVKAEEGGKKAPAKKSLPKGLVDEVQRLLLKAKAGDIALFGRMMASLPEGNVNAAAHVAHAFSTHAAYPESDYFITSDDLAADGEATAGMIGERSYSAATLYRYAAVDYTELVRGLEGDQALAAEFLKAFVEAFVKELPGGMQSSHAAYTLPEAVLLVAHAGEPRSLAGAFDRPVTAGEGGYTLPSIRALLRRWQDLETMYGSRPASTARWVALPSLDVRLPDDAGIVASRSIEDAMQDVVNAVTRR</sequence>
<geneLocation type="plasmid" evidence="1 2">
    <name>pOCEPR01</name>
</geneLocation>